<sequence length="459" mass="51931">MGRSGYDISGMTSFGYAIDTPVSICTEATEDLEEEHPLYTVRTQFLHVVMAAHKRAAHDHDDINPDDGAGGGKGPMGPLEYENSNADEPLRKRIRSSDGGSSTLESAEKQSGTKATNKRRTPNRRLWLACPFAKKDPVRYRNCYRYYLGRIRDVKQHLTRCHRKPFYCPICWKTFEDEKLRDDHVRLGKCPRRPEVEIEGISEQQKKELGQRVSPKMPEEQQWFTVFNILFPLHPQPRSPYIDRDLSEQMSVFHDFYTSKGPELLLEFLESTGTVTWNLPQEERDLSTFQEGILGDGLLHIWDHWTSANTIEETCDAEPGTPAASQSHDSGVALQDMPGKPSSPEPQEQDSSHNGGFPAVAALKTEIPRVVPSTKAVLQVPTIINRHEEHSFLQQESHQTSHEPDSHNWSDILPFRMHAGTDSMLHDDILSQVLDSSIDGLGGTFELLPDFDFGIAWEK</sequence>
<organism evidence="2 3">
    <name type="scientific">Apiospora hydei</name>
    <dbReference type="NCBI Taxonomy" id="1337664"/>
    <lineage>
        <taxon>Eukaryota</taxon>
        <taxon>Fungi</taxon>
        <taxon>Dikarya</taxon>
        <taxon>Ascomycota</taxon>
        <taxon>Pezizomycotina</taxon>
        <taxon>Sordariomycetes</taxon>
        <taxon>Xylariomycetidae</taxon>
        <taxon>Amphisphaeriales</taxon>
        <taxon>Apiosporaceae</taxon>
        <taxon>Apiospora</taxon>
    </lineage>
</organism>
<gene>
    <name evidence="2" type="ORF">PG997_005978</name>
</gene>
<reference evidence="2 3" key="1">
    <citation type="submission" date="2023-01" db="EMBL/GenBank/DDBJ databases">
        <title>Analysis of 21 Apiospora genomes using comparative genomics revels a genus with tremendous synthesis potential of carbohydrate active enzymes and secondary metabolites.</title>
        <authorList>
            <person name="Sorensen T."/>
        </authorList>
    </citation>
    <scope>NUCLEOTIDE SEQUENCE [LARGE SCALE GENOMIC DNA]</scope>
    <source>
        <strain evidence="2 3">CBS 114990</strain>
    </source>
</reference>
<comment type="caution">
    <text evidence="2">The sequence shown here is derived from an EMBL/GenBank/DDBJ whole genome shotgun (WGS) entry which is preliminary data.</text>
</comment>
<dbReference type="PANTHER" id="PTHR38166">
    <property type="entry name" value="C2H2-TYPE DOMAIN-CONTAINING PROTEIN-RELATED"/>
    <property type="match status" value="1"/>
</dbReference>
<dbReference type="Proteomes" id="UP001433268">
    <property type="component" value="Unassembled WGS sequence"/>
</dbReference>
<evidence type="ECO:0008006" key="4">
    <source>
        <dbReference type="Google" id="ProtNLM"/>
    </source>
</evidence>
<protein>
    <recommendedName>
        <fullName evidence="4">C2H2-type domain-containing protein</fullName>
    </recommendedName>
</protein>
<keyword evidence="3" id="KW-1185">Reference proteome</keyword>
<dbReference type="GeneID" id="92043353"/>
<proteinExistence type="predicted"/>
<dbReference type="RefSeq" id="XP_066669216.1">
    <property type="nucleotide sequence ID" value="XM_066810293.1"/>
</dbReference>
<feature type="compositionally biased region" description="Polar residues" evidence="1">
    <location>
        <begin position="98"/>
        <end position="115"/>
    </location>
</feature>
<evidence type="ECO:0000313" key="2">
    <source>
        <dbReference type="EMBL" id="KAK8084707.1"/>
    </source>
</evidence>
<feature type="region of interest" description="Disordered" evidence="1">
    <location>
        <begin position="57"/>
        <end position="120"/>
    </location>
</feature>
<dbReference type="Gene3D" id="3.30.160.60">
    <property type="entry name" value="Classic Zinc Finger"/>
    <property type="match status" value="1"/>
</dbReference>
<evidence type="ECO:0000256" key="1">
    <source>
        <dbReference type="SAM" id="MobiDB-lite"/>
    </source>
</evidence>
<accession>A0ABR1WMF9</accession>
<name>A0ABR1WMF9_9PEZI</name>
<dbReference type="EMBL" id="JAQQWN010000005">
    <property type="protein sequence ID" value="KAK8084707.1"/>
    <property type="molecule type" value="Genomic_DNA"/>
</dbReference>
<feature type="region of interest" description="Disordered" evidence="1">
    <location>
        <begin position="315"/>
        <end position="357"/>
    </location>
</feature>
<dbReference type="PANTHER" id="PTHR38166:SF1">
    <property type="entry name" value="C2H2-TYPE DOMAIN-CONTAINING PROTEIN"/>
    <property type="match status" value="1"/>
</dbReference>
<evidence type="ECO:0000313" key="3">
    <source>
        <dbReference type="Proteomes" id="UP001433268"/>
    </source>
</evidence>